<dbReference type="Pfam" id="PF06445">
    <property type="entry name" value="GyrI-like"/>
    <property type="match status" value="1"/>
</dbReference>
<dbReference type="InterPro" id="IPR053182">
    <property type="entry name" value="YobU-like_regulator"/>
</dbReference>
<dbReference type="SUPFAM" id="SSF55136">
    <property type="entry name" value="Probable bacterial effector-binding domain"/>
    <property type="match status" value="1"/>
</dbReference>
<name>A0A1Q9QWJ2_PSEPU</name>
<evidence type="ECO:0000313" key="3">
    <source>
        <dbReference type="Proteomes" id="UP000186736"/>
    </source>
</evidence>
<gene>
    <name evidence="2" type="ORF">PSEMO_54440</name>
</gene>
<reference evidence="2 3" key="1">
    <citation type="submission" date="2016-10" db="EMBL/GenBank/DDBJ databases">
        <title>Genome Sequence of Pseudomonas putida GM4FR.</title>
        <authorList>
            <person name="Poehlein A."/>
            <person name="Wemheuer F."/>
            <person name="Hollensteiner J."/>
            <person name="Wemheuer B."/>
        </authorList>
    </citation>
    <scope>NUCLEOTIDE SEQUENCE [LARGE SCALE GENOMIC DNA]</scope>
    <source>
        <strain evidence="2 3">GM4FR</strain>
    </source>
</reference>
<dbReference type="InterPro" id="IPR029442">
    <property type="entry name" value="GyrI-like"/>
</dbReference>
<evidence type="ECO:0000259" key="1">
    <source>
        <dbReference type="SMART" id="SM00871"/>
    </source>
</evidence>
<dbReference type="SMART" id="SM00871">
    <property type="entry name" value="AraC_E_bind"/>
    <property type="match status" value="1"/>
</dbReference>
<dbReference type="Proteomes" id="UP000186736">
    <property type="component" value="Unassembled WGS sequence"/>
</dbReference>
<dbReference type="Gene3D" id="3.20.80.10">
    <property type="entry name" value="Regulatory factor, effector binding domain"/>
    <property type="match status" value="1"/>
</dbReference>
<accession>A0A1Q9QWJ2</accession>
<dbReference type="InterPro" id="IPR010499">
    <property type="entry name" value="AraC_E-bd"/>
</dbReference>
<dbReference type="InterPro" id="IPR011256">
    <property type="entry name" value="Reg_factor_effector_dom_sf"/>
</dbReference>
<sequence>MSTRMDTGFAPVRIEYGRAFTIAGLGGQYNQQNNKTIPALWQRFIPHIGKVPGQVGEDTYGVSCNFDGRGGFFYIAGVEVRQTSQLPAEFTWHTLKPRRYAVFEHHGEISGLGHTFEKIWKQWLPASGERAADAPEFERYGEAFDAQSGSGIVEIWIPLESA</sequence>
<feature type="domain" description="AraC effector-binding" evidence="1">
    <location>
        <begin position="10"/>
        <end position="160"/>
    </location>
</feature>
<organism evidence="2 3">
    <name type="scientific">Pseudomonas putida</name>
    <name type="common">Arthrobacter siderocapsulatus</name>
    <dbReference type="NCBI Taxonomy" id="303"/>
    <lineage>
        <taxon>Bacteria</taxon>
        <taxon>Pseudomonadati</taxon>
        <taxon>Pseudomonadota</taxon>
        <taxon>Gammaproteobacteria</taxon>
        <taxon>Pseudomonadales</taxon>
        <taxon>Pseudomonadaceae</taxon>
        <taxon>Pseudomonas</taxon>
    </lineage>
</organism>
<protein>
    <recommendedName>
        <fullName evidence="1">AraC effector-binding domain-containing protein</fullName>
    </recommendedName>
</protein>
<dbReference type="EMBL" id="MKZO01000067">
    <property type="protein sequence ID" value="OLS59477.1"/>
    <property type="molecule type" value="Genomic_DNA"/>
</dbReference>
<dbReference type="AlphaFoldDB" id="A0A1Q9QWJ2"/>
<evidence type="ECO:0000313" key="2">
    <source>
        <dbReference type="EMBL" id="OLS59477.1"/>
    </source>
</evidence>
<dbReference type="PANTHER" id="PTHR36444">
    <property type="entry name" value="TRANSCRIPTIONAL REGULATOR PROTEIN YOBU-RELATED"/>
    <property type="match status" value="1"/>
</dbReference>
<dbReference type="PANTHER" id="PTHR36444:SF3">
    <property type="entry name" value="TRANSCRIPTIONAL ACTIVATOR, PUTATIVE-RELATED"/>
    <property type="match status" value="1"/>
</dbReference>
<proteinExistence type="predicted"/>
<comment type="caution">
    <text evidence="2">The sequence shown here is derived from an EMBL/GenBank/DDBJ whole genome shotgun (WGS) entry which is preliminary data.</text>
</comment>